<evidence type="ECO:0000256" key="2">
    <source>
        <dbReference type="ARBA" id="ARBA00022771"/>
    </source>
</evidence>
<sequence length="469" mass="52297">MEGRSSWEDVSLRHFAAGNAVGLVAHLREALATQDGGTVQWVILCFWLLELLLAKNADYPDLKGNIQSFLLGHINMLHIRTAFQLVSSHNRDGAASIAGAVKAFENVILHLVDKHSWRTIYDSFNLQVEDLLFETSISLLDSSMMPCMAAEGDFRLEVSRVFTSLLRSDIQLYTSHSASQPDVLKQMNYTPVRSDSAFAHFVILLCTKIHDVAAACNYLDTWLMRLYDLQSALRAFTSKSLLVFGASLFLKLGLYEDAVDLALEFDITLAKDLANLFEVPQALRKRLWLRVVRHIINDRSLVTAYVAVAAFHHHILRLAISESGRAFKESRFLSIEDMLFVFPDFIVIDTFKTEIEGSLKESDQHIMSTRTCMAASANTAKSLCRETQTLVSLQIRLCAGTRCVLSGCPVLMRPFNYYASGFVNQSSSAQLEAHGCAKGSKCHQCSLPLNFDCPLTGCQMINSIDSAFT</sequence>
<dbReference type="AlphaFoldDB" id="A0A8J2X0I6"/>
<dbReference type="GO" id="GO:0008270">
    <property type="term" value="F:zinc ion binding"/>
    <property type="evidence" value="ECO:0007669"/>
    <property type="project" value="UniProtKB-KW"/>
</dbReference>
<evidence type="ECO:0000256" key="3">
    <source>
        <dbReference type="ARBA" id="ARBA00022833"/>
    </source>
</evidence>
<keyword evidence="2" id="KW-0863">Zinc-finger</keyword>
<dbReference type="GO" id="GO:0030897">
    <property type="term" value="C:HOPS complex"/>
    <property type="evidence" value="ECO:0007669"/>
    <property type="project" value="TreeGrafter"/>
</dbReference>
<proteinExistence type="predicted"/>
<dbReference type="GO" id="GO:0006904">
    <property type="term" value="P:vesicle docking involved in exocytosis"/>
    <property type="evidence" value="ECO:0007669"/>
    <property type="project" value="TreeGrafter"/>
</dbReference>
<keyword evidence="1" id="KW-0479">Metal-binding</keyword>
<dbReference type="Proteomes" id="UP000789595">
    <property type="component" value="Unassembled WGS sequence"/>
</dbReference>
<dbReference type="EMBL" id="CAKKNE010000004">
    <property type="protein sequence ID" value="CAH0373630.1"/>
    <property type="molecule type" value="Genomic_DNA"/>
</dbReference>
<dbReference type="GO" id="GO:0048284">
    <property type="term" value="P:organelle fusion"/>
    <property type="evidence" value="ECO:0007669"/>
    <property type="project" value="TreeGrafter"/>
</dbReference>
<evidence type="ECO:0000313" key="4">
    <source>
        <dbReference type="EMBL" id="CAH0373630.1"/>
    </source>
</evidence>
<reference evidence="4" key="1">
    <citation type="submission" date="2021-11" db="EMBL/GenBank/DDBJ databases">
        <authorList>
            <consortium name="Genoscope - CEA"/>
            <person name="William W."/>
        </authorList>
    </citation>
    <scope>NUCLEOTIDE SEQUENCE</scope>
</reference>
<comment type="caution">
    <text evidence="4">The sequence shown here is derived from an EMBL/GenBank/DDBJ whole genome shotgun (WGS) entry which is preliminary data.</text>
</comment>
<dbReference type="PANTHER" id="PTHR23323:SF26">
    <property type="entry name" value="VACUOLAR PROTEIN SORTING-ASSOCIATED PROTEIN 18 HOMOLOG"/>
    <property type="match status" value="1"/>
</dbReference>
<dbReference type="OrthoDB" id="1845386at2759"/>
<evidence type="ECO:0000256" key="1">
    <source>
        <dbReference type="ARBA" id="ARBA00022723"/>
    </source>
</evidence>
<dbReference type="GO" id="GO:0030674">
    <property type="term" value="F:protein-macromolecule adaptor activity"/>
    <property type="evidence" value="ECO:0007669"/>
    <property type="project" value="TreeGrafter"/>
</dbReference>
<dbReference type="PANTHER" id="PTHR23323">
    <property type="entry name" value="VACUOLAR PROTEIN SORTING-ASSOCIATED PROTEIN"/>
    <property type="match status" value="1"/>
</dbReference>
<evidence type="ECO:0000313" key="5">
    <source>
        <dbReference type="Proteomes" id="UP000789595"/>
    </source>
</evidence>
<keyword evidence="3" id="KW-0862">Zinc</keyword>
<gene>
    <name evidence="4" type="ORF">PECAL_4P08480</name>
</gene>
<dbReference type="GO" id="GO:0005768">
    <property type="term" value="C:endosome"/>
    <property type="evidence" value="ECO:0007669"/>
    <property type="project" value="TreeGrafter"/>
</dbReference>
<protein>
    <submittedName>
        <fullName evidence="4">Uncharacterized protein</fullName>
    </submittedName>
</protein>
<keyword evidence="5" id="KW-1185">Reference proteome</keyword>
<dbReference type="GO" id="GO:0007033">
    <property type="term" value="P:vacuole organization"/>
    <property type="evidence" value="ECO:0007669"/>
    <property type="project" value="TreeGrafter"/>
</dbReference>
<accession>A0A8J2X0I6</accession>
<dbReference type="GO" id="GO:0007032">
    <property type="term" value="P:endosome organization"/>
    <property type="evidence" value="ECO:0007669"/>
    <property type="project" value="TreeGrafter"/>
</dbReference>
<organism evidence="4 5">
    <name type="scientific">Pelagomonas calceolata</name>
    <dbReference type="NCBI Taxonomy" id="35677"/>
    <lineage>
        <taxon>Eukaryota</taxon>
        <taxon>Sar</taxon>
        <taxon>Stramenopiles</taxon>
        <taxon>Ochrophyta</taxon>
        <taxon>Pelagophyceae</taxon>
        <taxon>Pelagomonadales</taxon>
        <taxon>Pelagomonadaceae</taxon>
        <taxon>Pelagomonas</taxon>
    </lineage>
</organism>
<name>A0A8J2X0I6_9STRA</name>